<proteinExistence type="inferred from homology"/>
<sequence>MLQRRYLAPKWHPDWSSSRRLKSGYKPAFLPTRPISTAVAVSQTLSPPSSNKSIYGGPIYLPGNIDIPNVKSRHFLKTLMRVAKDLVTSNSPAKLLTTIKSSPALLSLFSDISSLSALVDAFAKSSTPEYSLRILKLVHDLGYTLKHPVYESACYHLWVSRRWDCLLAVTLYAKRHIGCTSVKLLNWRATGLMETGQYALLHRILEEFQVAGLLPNQTTYHLLITGCIRNHDLEGSKRCLRDMKDAGFGPNATTQTILSKSYWHFGADTEVRQNAIGSLPELQPRERMIVINNLLQFLLAQHDLKTVLHLLSMFDSERRYHLASLVSPCPGDHGFIQAAEHKLRHTEPNADTYAIFMNHENKVGNPEVAIHLWQTAAAAGLSATPNVIAALIHSYFLRDHGDTAIRMVAGISSQHGANEFQSLLTNPSDQENFPPLHLPRSALTIRICNILMTSVLKRQGLASVPAIFAIMHSNQLKPNDRTLEVLLSHLNHTQEPRPRLLFQIAHKLAPLNRPSLRHMHNIISCILRDEKRFFVGSAWKMRSKVPRLLKERRARVRLLDHAEHFDPVAGLGLTDHLSYDRLARPILHSLSNRRVKVDPAVAFLRMRQDAMLHLDVDSALAVFRSMLARGLRPTAHHFCALVEGYALSGDFVSANRVMEAAKEANIKPNVIMYTTLIAAHAKHRDPTSAKRVFDEMVSTGIRPDVPAIDALISAFYAANDLQTARQLLIDLWPLIQPFPETLQTANLATLTSNFRVLHPHRSKGIPFKKSQRLAVYAQIERIYSAYDQYFGQRPDITKQDKEDGILGK</sequence>
<dbReference type="PROSITE" id="PS51375">
    <property type="entry name" value="PPR"/>
    <property type="match status" value="2"/>
</dbReference>
<dbReference type="Gene3D" id="1.25.40.10">
    <property type="entry name" value="Tetratricopeptide repeat domain"/>
    <property type="match status" value="3"/>
</dbReference>
<evidence type="ECO:0000256" key="2">
    <source>
        <dbReference type="ARBA" id="ARBA00022737"/>
    </source>
</evidence>
<dbReference type="EMBL" id="KN817519">
    <property type="protein sequence ID" value="KJA29130.1"/>
    <property type="molecule type" value="Genomic_DNA"/>
</dbReference>
<dbReference type="Pfam" id="PF23276">
    <property type="entry name" value="TPR_24"/>
    <property type="match status" value="1"/>
</dbReference>
<dbReference type="InterPro" id="IPR011990">
    <property type="entry name" value="TPR-like_helical_dom_sf"/>
</dbReference>
<dbReference type="AlphaFoldDB" id="A0A0D2QBY5"/>
<comment type="subunit">
    <text evidence="4">Binds to mitochondrial small subunit 15S rRNA.</text>
</comment>
<dbReference type="Pfam" id="PF13812">
    <property type="entry name" value="PPR_3"/>
    <property type="match status" value="1"/>
</dbReference>
<accession>A0A0D2QBY5</accession>
<dbReference type="InterPro" id="IPR057027">
    <property type="entry name" value="TPR_mt"/>
</dbReference>
<gene>
    <name evidence="7" type="ORF">HYPSUDRAFT_175754</name>
</gene>
<name>A0A0D2QBY5_HYPSF</name>
<keyword evidence="2" id="KW-0677">Repeat</keyword>
<dbReference type="PANTHER" id="PTHR47447:SF17">
    <property type="entry name" value="OS12G0638900 PROTEIN"/>
    <property type="match status" value="1"/>
</dbReference>
<keyword evidence="8" id="KW-1185">Reference proteome</keyword>
<evidence type="ECO:0000256" key="1">
    <source>
        <dbReference type="ARBA" id="ARBA00006192"/>
    </source>
</evidence>
<dbReference type="Proteomes" id="UP000054270">
    <property type="component" value="Unassembled WGS sequence"/>
</dbReference>
<comment type="function">
    <text evidence="3">Regulates mitochondrial small subunit maturation by controlling 15S rRNA 5'-end processing. Localizes to the 5' precursor of the 15S rRNA in a position that is subsequently occupied by mS47 in the mature yeast mtSSU. Uses structure and sequence-specific RNA recognition, binding to a single-stranded region of the precursor and specifically recognizing bases -6 to -1. The exchange of Ccm1 for mS47 is coupled to the irreversible removal of precursor rRNA that is accompanied by conformational changes of the mitoribosomal proteins uS5m and mS26. These conformational changes signal completion of 5'-end rRNA processing through protection of the mature 5'-end of the 15S rRNA and stabilization of mS47. The removal of the 5' precursor together with the dissociation of Ccm1 may be catalyzed by the 5'-3' exoribonuclease Pet127. Involved in the specific removal of group I introns in mitochondrial encoded transcripts.</text>
</comment>
<comment type="similarity">
    <text evidence="1">Belongs to the CCM1 family.</text>
</comment>
<protein>
    <recommendedName>
        <fullName evidence="6">Pentatricopeptide repeat-containing protein-mitochondrial domain-containing protein</fullName>
    </recommendedName>
</protein>
<dbReference type="PANTHER" id="PTHR47447">
    <property type="entry name" value="OS03G0856100 PROTEIN"/>
    <property type="match status" value="1"/>
</dbReference>
<feature type="domain" description="Pentatricopeptide repeat-containing protein-mitochondrial" evidence="6">
    <location>
        <begin position="615"/>
        <end position="726"/>
    </location>
</feature>
<dbReference type="OrthoDB" id="185373at2759"/>
<evidence type="ECO:0000313" key="7">
    <source>
        <dbReference type="EMBL" id="KJA29130.1"/>
    </source>
</evidence>
<evidence type="ECO:0000256" key="5">
    <source>
        <dbReference type="PROSITE-ProRule" id="PRU00708"/>
    </source>
</evidence>
<evidence type="ECO:0000256" key="4">
    <source>
        <dbReference type="ARBA" id="ARBA00044511"/>
    </source>
</evidence>
<dbReference type="STRING" id="945553.A0A0D2QBY5"/>
<feature type="repeat" description="PPR" evidence="5">
    <location>
        <begin position="216"/>
        <end position="250"/>
    </location>
</feature>
<dbReference type="InterPro" id="IPR002885">
    <property type="entry name" value="PPR_rpt"/>
</dbReference>
<evidence type="ECO:0000259" key="6">
    <source>
        <dbReference type="Pfam" id="PF23276"/>
    </source>
</evidence>
<organism evidence="7 8">
    <name type="scientific">Hypholoma sublateritium (strain FD-334 SS-4)</name>
    <dbReference type="NCBI Taxonomy" id="945553"/>
    <lineage>
        <taxon>Eukaryota</taxon>
        <taxon>Fungi</taxon>
        <taxon>Dikarya</taxon>
        <taxon>Basidiomycota</taxon>
        <taxon>Agaricomycotina</taxon>
        <taxon>Agaricomycetes</taxon>
        <taxon>Agaricomycetidae</taxon>
        <taxon>Agaricales</taxon>
        <taxon>Agaricineae</taxon>
        <taxon>Strophariaceae</taxon>
        <taxon>Hypholoma</taxon>
    </lineage>
</organism>
<evidence type="ECO:0000313" key="8">
    <source>
        <dbReference type="Proteomes" id="UP000054270"/>
    </source>
</evidence>
<reference evidence="8" key="1">
    <citation type="submission" date="2014-04" db="EMBL/GenBank/DDBJ databases">
        <title>Evolutionary Origins and Diversification of the Mycorrhizal Mutualists.</title>
        <authorList>
            <consortium name="DOE Joint Genome Institute"/>
            <consortium name="Mycorrhizal Genomics Consortium"/>
            <person name="Kohler A."/>
            <person name="Kuo A."/>
            <person name="Nagy L.G."/>
            <person name="Floudas D."/>
            <person name="Copeland A."/>
            <person name="Barry K.W."/>
            <person name="Cichocki N."/>
            <person name="Veneault-Fourrey C."/>
            <person name="LaButti K."/>
            <person name="Lindquist E.A."/>
            <person name="Lipzen A."/>
            <person name="Lundell T."/>
            <person name="Morin E."/>
            <person name="Murat C."/>
            <person name="Riley R."/>
            <person name="Ohm R."/>
            <person name="Sun H."/>
            <person name="Tunlid A."/>
            <person name="Henrissat B."/>
            <person name="Grigoriev I.V."/>
            <person name="Hibbett D.S."/>
            <person name="Martin F."/>
        </authorList>
    </citation>
    <scope>NUCLEOTIDE SEQUENCE [LARGE SCALE GENOMIC DNA]</scope>
    <source>
        <strain evidence="8">FD-334 SS-4</strain>
    </source>
</reference>
<feature type="repeat" description="PPR" evidence="5">
    <location>
        <begin position="669"/>
        <end position="703"/>
    </location>
</feature>
<dbReference type="NCBIfam" id="TIGR00756">
    <property type="entry name" value="PPR"/>
    <property type="match status" value="2"/>
</dbReference>
<evidence type="ECO:0000256" key="3">
    <source>
        <dbReference type="ARBA" id="ARBA00044493"/>
    </source>
</evidence>
<dbReference type="OMA" id="QRMLRWK"/>